<dbReference type="Proteomes" id="UP000667802">
    <property type="component" value="Unassembled WGS sequence"/>
</dbReference>
<name>A0AAP5I799_9CYAN</name>
<organism evidence="1 2">
    <name type="scientific">Aetokthonos hydrillicola Thurmond2011</name>
    <dbReference type="NCBI Taxonomy" id="2712845"/>
    <lineage>
        <taxon>Bacteria</taxon>
        <taxon>Bacillati</taxon>
        <taxon>Cyanobacteriota</taxon>
        <taxon>Cyanophyceae</taxon>
        <taxon>Nostocales</taxon>
        <taxon>Hapalosiphonaceae</taxon>
        <taxon>Aetokthonos</taxon>
    </lineage>
</organism>
<gene>
    <name evidence="1" type="ORF">G7B40_016535</name>
</gene>
<sequence length="159" mass="18471">METKREKLDRIIKELVARRVGVQEAFVCYSEQLELMTTLIGEFDYDSIRKMAAKCILLARNNNQDFEGVIKVERETNNGYEILVPLTSYHCLFVKAIKSENDLPGELRIAINKTVERLKAVLNAEDSFDARDITKNTETSNIRSLQRKQNEEDTRWDQI</sequence>
<dbReference type="AlphaFoldDB" id="A0AAP5I799"/>
<reference evidence="2" key="1">
    <citation type="journal article" date="2021" name="Science">
        <title>Hunting the eagle killer: A cyanobacterial neurotoxin causes vacuolar myelinopathy.</title>
        <authorList>
            <person name="Breinlinger S."/>
            <person name="Phillips T.J."/>
            <person name="Haram B.N."/>
            <person name="Mares J."/>
            <person name="Martinez Yerena J.A."/>
            <person name="Hrouzek P."/>
            <person name="Sobotka R."/>
            <person name="Henderson W.M."/>
            <person name="Schmieder P."/>
            <person name="Williams S.M."/>
            <person name="Lauderdale J.D."/>
            <person name="Wilde H.D."/>
            <person name="Gerrin W."/>
            <person name="Kust A."/>
            <person name="Washington J.W."/>
            <person name="Wagner C."/>
            <person name="Geier B."/>
            <person name="Liebeke M."/>
            <person name="Enke H."/>
            <person name="Niedermeyer T.H.J."/>
            <person name="Wilde S.B."/>
        </authorList>
    </citation>
    <scope>NUCLEOTIDE SEQUENCE [LARGE SCALE GENOMIC DNA]</scope>
    <source>
        <strain evidence="2">Thurmond2011</strain>
    </source>
</reference>
<evidence type="ECO:0000313" key="2">
    <source>
        <dbReference type="Proteomes" id="UP000667802"/>
    </source>
</evidence>
<proteinExistence type="predicted"/>
<dbReference type="SUPFAM" id="SSF103196">
    <property type="entry name" value="Roadblock/LC7 domain"/>
    <property type="match status" value="1"/>
</dbReference>
<evidence type="ECO:0000313" key="1">
    <source>
        <dbReference type="EMBL" id="MDR9896156.1"/>
    </source>
</evidence>
<dbReference type="RefSeq" id="WP_208344332.1">
    <property type="nucleotide sequence ID" value="NZ_CAWQFN010000492.1"/>
</dbReference>
<keyword evidence="2" id="KW-1185">Reference proteome</keyword>
<comment type="caution">
    <text evidence="1">The sequence shown here is derived from an EMBL/GenBank/DDBJ whole genome shotgun (WGS) entry which is preliminary data.</text>
</comment>
<protein>
    <submittedName>
        <fullName evidence="1">Uncharacterized protein</fullName>
    </submittedName>
</protein>
<accession>A0AAP5I799</accession>
<dbReference type="EMBL" id="JAALHA020000007">
    <property type="protein sequence ID" value="MDR9896156.1"/>
    <property type="molecule type" value="Genomic_DNA"/>
</dbReference>